<dbReference type="Pfam" id="PF00005">
    <property type="entry name" value="ABC_tran"/>
    <property type="match status" value="2"/>
</dbReference>
<evidence type="ECO:0000256" key="5">
    <source>
        <dbReference type="ARBA" id="ARBA00022737"/>
    </source>
</evidence>
<evidence type="ECO:0000256" key="8">
    <source>
        <dbReference type="ARBA" id="ARBA00022967"/>
    </source>
</evidence>
<dbReference type="NCBIfam" id="NF010069">
    <property type="entry name" value="PRK13549.1"/>
    <property type="match status" value="1"/>
</dbReference>
<dbReference type="InterPro" id="IPR050107">
    <property type="entry name" value="ABC_carbohydrate_import_ATPase"/>
</dbReference>
<keyword evidence="5" id="KW-0677">Repeat</keyword>
<dbReference type="RefSeq" id="WP_119089642.1">
    <property type="nucleotide sequence ID" value="NZ_QXIS01000035.1"/>
</dbReference>
<keyword evidence="7 11" id="KW-0067">ATP-binding</keyword>
<evidence type="ECO:0000256" key="9">
    <source>
        <dbReference type="ARBA" id="ARBA00023136"/>
    </source>
</evidence>
<keyword evidence="3" id="KW-1003">Cell membrane</keyword>
<comment type="caution">
    <text evidence="11">The sequence shown here is derived from an EMBL/GenBank/DDBJ whole genome shotgun (WGS) entry which is preliminary data.</text>
</comment>
<keyword evidence="12" id="KW-1185">Reference proteome</keyword>
<evidence type="ECO:0000259" key="10">
    <source>
        <dbReference type="PROSITE" id="PS50893"/>
    </source>
</evidence>
<dbReference type="PANTHER" id="PTHR43790:SF1">
    <property type="entry name" value="XYLOSE IMPORT ATP-BINDING PROTEIN XYLG"/>
    <property type="match status" value="1"/>
</dbReference>
<dbReference type="CDD" id="cd03216">
    <property type="entry name" value="ABC_Carb_Monos_I"/>
    <property type="match status" value="1"/>
</dbReference>
<dbReference type="CDD" id="cd03215">
    <property type="entry name" value="ABC_Carb_Monos_II"/>
    <property type="match status" value="1"/>
</dbReference>
<dbReference type="SUPFAM" id="SSF52540">
    <property type="entry name" value="P-loop containing nucleoside triphosphate hydrolases"/>
    <property type="match status" value="2"/>
</dbReference>
<keyword evidence="4" id="KW-0762">Sugar transport</keyword>
<evidence type="ECO:0000256" key="4">
    <source>
        <dbReference type="ARBA" id="ARBA00022597"/>
    </source>
</evidence>
<keyword evidence="9" id="KW-0472">Membrane</keyword>
<reference evidence="11 12" key="1">
    <citation type="submission" date="2018-09" db="EMBL/GenBank/DDBJ databases">
        <title>Discovery and Ecogenomic Context for Candidatus Cryosericales, a Global Caldiserica Order Active in Thawing Permafrost.</title>
        <authorList>
            <person name="Martinez M.A."/>
            <person name="Woodcroft B.J."/>
            <person name="Ignacio Espinoza J.C."/>
            <person name="Zayed A."/>
            <person name="Singleton C.M."/>
            <person name="Boyd J."/>
            <person name="Li Y.-F."/>
            <person name="Purvine S."/>
            <person name="Maughan H."/>
            <person name="Hodgkins S.B."/>
            <person name="Anderson D."/>
            <person name="Sederholm M."/>
            <person name="Temperton B."/>
            <person name="Saleska S.R."/>
            <person name="Tyson G.W."/>
            <person name="Rich V.I."/>
        </authorList>
    </citation>
    <scope>NUCLEOTIDE SEQUENCE [LARGE SCALE GENOMIC DNA]</scope>
    <source>
        <strain evidence="11 12">SMC7</strain>
    </source>
</reference>
<dbReference type="GO" id="GO:0016887">
    <property type="term" value="F:ATP hydrolysis activity"/>
    <property type="evidence" value="ECO:0007669"/>
    <property type="project" value="InterPro"/>
</dbReference>
<dbReference type="PROSITE" id="PS00211">
    <property type="entry name" value="ABC_TRANSPORTER_1"/>
    <property type="match status" value="1"/>
</dbReference>
<evidence type="ECO:0000256" key="3">
    <source>
        <dbReference type="ARBA" id="ARBA00022475"/>
    </source>
</evidence>
<evidence type="ECO:0000256" key="2">
    <source>
        <dbReference type="ARBA" id="ARBA00022448"/>
    </source>
</evidence>
<feature type="domain" description="ABC transporter" evidence="10">
    <location>
        <begin position="262"/>
        <end position="505"/>
    </location>
</feature>
<dbReference type="GO" id="GO:0005886">
    <property type="term" value="C:plasma membrane"/>
    <property type="evidence" value="ECO:0007669"/>
    <property type="project" value="UniProtKB-SubCell"/>
</dbReference>
<feature type="domain" description="ABC transporter" evidence="10">
    <location>
        <begin position="6"/>
        <end position="243"/>
    </location>
</feature>
<dbReference type="SMART" id="SM00382">
    <property type="entry name" value="AAA"/>
    <property type="match status" value="2"/>
</dbReference>
<dbReference type="InterPro" id="IPR003593">
    <property type="entry name" value="AAA+_ATPase"/>
</dbReference>
<organism evidence="11 12">
    <name type="scientific">Candidatus Cryosericum terrychapinii</name>
    <dbReference type="NCBI Taxonomy" id="2290919"/>
    <lineage>
        <taxon>Bacteria</taxon>
        <taxon>Pseudomonadati</taxon>
        <taxon>Caldisericota/Cryosericota group</taxon>
        <taxon>Candidatus Cryosericota</taxon>
        <taxon>Candidatus Cryosericia</taxon>
        <taxon>Candidatus Cryosericales</taxon>
        <taxon>Candidatus Cryosericaceae</taxon>
        <taxon>Candidatus Cryosericum</taxon>
    </lineage>
</organism>
<dbReference type="FunFam" id="3.40.50.300:FF:000127">
    <property type="entry name" value="Ribose import ATP-binding protein RbsA"/>
    <property type="match status" value="1"/>
</dbReference>
<dbReference type="AlphaFoldDB" id="A0A398CSH3"/>
<dbReference type="OrthoDB" id="9771863at2"/>
<dbReference type="GO" id="GO:0005524">
    <property type="term" value="F:ATP binding"/>
    <property type="evidence" value="ECO:0007669"/>
    <property type="project" value="UniProtKB-KW"/>
</dbReference>
<protein>
    <submittedName>
        <fullName evidence="11">Xylose ABC transporter ATP-binding protein</fullName>
    </submittedName>
</protein>
<keyword evidence="6" id="KW-0547">Nucleotide-binding</keyword>
<dbReference type="EMBL" id="QXIS01000035">
    <property type="protein sequence ID" value="RIE05555.1"/>
    <property type="molecule type" value="Genomic_DNA"/>
</dbReference>
<keyword evidence="8" id="KW-1278">Translocase</keyword>
<dbReference type="Proteomes" id="UP000266328">
    <property type="component" value="Unassembled WGS sequence"/>
</dbReference>
<dbReference type="PANTHER" id="PTHR43790">
    <property type="entry name" value="CARBOHYDRATE TRANSPORT ATP-BINDING PROTEIN MG119-RELATED"/>
    <property type="match status" value="1"/>
</dbReference>
<keyword evidence="2" id="KW-0813">Transport</keyword>
<dbReference type="Gene3D" id="3.40.50.300">
    <property type="entry name" value="P-loop containing nucleotide triphosphate hydrolases"/>
    <property type="match status" value="2"/>
</dbReference>
<dbReference type="InterPro" id="IPR027417">
    <property type="entry name" value="P-loop_NTPase"/>
</dbReference>
<comment type="subcellular location">
    <subcellularLocation>
        <location evidence="1">Cell membrane</location>
        <topology evidence="1">Peripheral membrane protein</topology>
    </subcellularLocation>
</comment>
<evidence type="ECO:0000256" key="7">
    <source>
        <dbReference type="ARBA" id="ARBA00022840"/>
    </source>
</evidence>
<dbReference type="PROSITE" id="PS50893">
    <property type="entry name" value="ABC_TRANSPORTER_2"/>
    <property type="match status" value="2"/>
</dbReference>
<dbReference type="InterPro" id="IPR017871">
    <property type="entry name" value="ABC_transporter-like_CS"/>
</dbReference>
<evidence type="ECO:0000313" key="12">
    <source>
        <dbReference type="Proteomes" id="UP000266328"/>
    </source>
</evidence>
<evidence type="ECO:0000256" key="1">
    <source>
        <dbReference type="ARBA" id="ARBA00004202"/>
    </source>
</evidence>
<evidence type="ECO:0000256" key="6">
    <source>
        <dbReference type="ARBA" id="ARBA00022741"/>
    </source>
</evidence>
<accession>A0A398CSH3</accession>
<gene>
    <name evidence="11" type="ORF">SMC7_07025</name>
</gene>
<evidence type="ECO:0000313" key="11">
    <source>
        <dbReference type="EMBL" id="RIE05555.1"/>
    </source>
</evidence>
<dbReference type="InterPro" id="IPR003439">
    <property type="entry name" value="ABC_transporter-like_ATP-bd"/>
</dbReference>
<proteinExistence type="predicted"/>
<sequence>MDDYILEMNHITKEFPGVKALNDVSFNVKRGEIHALVGENGAGKSTLMKVLAGVYPFGSYIGAMMFNGAELQFAGTRDSEKAGISIIFQELALVKQMSIRENIYLGSEFQKNGIIDWDATFVAASKVLDEVHLNRNPLTKVIDLGVGEQQLVEIAKAVSKKASLLILDEPTAALTETETENLMQILRDLRAKGVSCIYISHKISEVAQIADRVTVLRDGRAIGTDDVKNMTEERMIRLMVGHEITQRFPRVDHTPGETVLEVRGWTVHDPDVPTRKVIDNVSFSVRKGEILGIAGLMGAGRTELAMSIFGSYGVGRTGELLLNGKKMVANSPSACIEKGVAYLSEDRKRYGFIAMMDLRGNMTLASMEKLWKNGIIDGNEEIRRTEQYVRDLSIKTPSVEQKVGNLSGGNQQKVVVGKWLMTQPKVLFLDEPTRGIDVGAKIEIYNIMNQLVEQGVCIVMISSELPEILGISDRILVMHMGRLVGDLSWKEATQEKVMYLATGGR</sequence>
<name>A0A398CSH3_9BACT</name>